<proteinExistence type="predicted"/>
<protein>
    <submittedName>
        <fullName evidence="2">Uncharacterized protein</fullName>
    </submittedName>
</protein>
<evidence type="ECO:0000256" key="1">
    <source>
        <dbReference type="SAM" id="Phobius"/>
    </source>
</evidence>
<dbReference type="EMBL" id="MN739697">
    <property type="protein sequence ID" value="QHT21849.1"/>
    <property type="molecule type" value="Genomic_DNA"/>
</dbReference>
<evidence type="ECO:0000313" key="2">
    <source>
        <dbReference type="EMBL" id="QHT21849.1"/>
    </source>
</evidence>
<reference evidence="2" key="1">
    <citation type="journal article" date="2020" name="Nature">
        <title>Giant virus diversity and host interactions through global metagenomics.</title>
        <authorList>
            <person name="Schulz F."/>
            <person name="Roux S."/>
            <person name="Paez-Espino D."/>
            <person name="Jungbluth S."/>
            <person name="Walsh D.A."/>
            <person name="Denef V.J."/>
            <person name="McMahon K.D."/>
            <person name="Konstantinidis K.T."/>
            <person name="Eloe-Fadrosh E.A."/>
            <person name="Kyrpides N.C."/>
            <person name="Woyke T."/>
        </authorList>
    </citation>
    <scope>NUCLEOTIDE SEQUENCE</scope>
    <source>
        <strain evidence="2">GVMAG-M-3300023179-103</strain>
    </source>
</reference>
<organism evidence="2">
    <name type="scientific">viral metagenome</name>
    <dbReference type="NCBI Taxonomy" id="1070528"/>
    <lineage>
        <taxon>unclassified sequences</taxon>
        <taxon>metagenomes</taxon>
        <taxon>organismal metagenomes</taxon>
    </lineage>
</organism>
<sequence length="330" mass="39289">MISIIDNEGIGGMRICPMPPLLSKVRLSVKMKVELMAFKQIFKFIVVEPALIMILFTLWVESLSEIPVSLSDTIYVHWFSDYLKFVLLREKFAAELAHAQDWVHLISFLEMFMGERLPLKYIREQFGKGDIDENMEALKEVKHQLDVFNGNGKNVPEQIMMRYLRLKTWILSALIHFNKNVSCENYKDFTYLIKNFYLFARLVHLLDHIKHRCAYIPHNINALEKIEHIDDKKLVLITQFLWRGEFRREFIKKTDSPFLLFTQLAEKIWNKLMNQHFSVIDGHQGTVSQILQSFGFGVDKEWCYSDLLFNCRWWPFEMEERLKRNLELKE</sequence>
<feature type="transmembrane region" description="Helical" evidence="1">
    <location>
        <begin position="41"/>
        <end position="60"/>
    </location>
</feature>
<keyword evidence="1" id="KW-1133">Transmembrane helix</keyword>
<keyword evidence="1" id="KW-0812">Transmembrane</keyword>
<keyword evidence="1" id="KW-0472">Membrane</keyword>
<dbReference type="AlphaFoldDB" id="A0A6C0E0N4"/>
<accession>A0A6C0E0N4</accession>
<name>A0A6C0E0N4_9ZZZZ</name>